<reference evidence="4" key="2">
    <citation type="submission" date="2017-02" db="UniProtKB">
        <authorList>
            <consortium name="WormBaseParasite"/>
        </authorList>
    </citation>
    <scope>IDENTIFICATION</scope>
</reference>
<dbReference type="WBParaSite" id="ACAC_0000752501-mRNA-1">
    <property type="protein sequence ID" value="ACAC_0000752501-mRNA-1"/>
    <property type="gene ID" value="ACAC_0000752501"/>
</dbReference>
<reference evidence="3" key="1">
    <citation type="submission" date="2012-09" db="EMBL/GenBank/DDBJ databases">
        <authorList>
            <person name="Martin A.A."/>
        </authorList>
    </citation>
    <scope>NUCLEOTIDE SEQUENCE</scope>
</reference>
<evidence type="ECO:0000313" key="3">
    <source>
        <dbReference type="Proteomes" id="UP000035642"/>
    </source>
</evidence>
<keyword evidence="2" id="KW-0732">Signal</keyword>
<evidence type="ECO:0000256" key="2">
    <source>
        <dbReference type="SAM" id="SignalP"/>
    </source>
</evidence>
<evidence type="ECO:0000256" key="1">
    <source>
        <dbReference type="SAM" id="MobiDB-lite"/>
    </source>
</evidence>
<evidence type="ECO:0000313" key="4">
    <source>
        <dbReference type="WBParaSite" id="ACAC_0000752501-mRNA-1"/>
    </source>
</evidence>
<feature type="signal peptide" evidence="2">
    <location>
        <begin position="1"/>
        <end position="19"/>
    </location>
</feature>
<organism evidence="3 4">
    <name type="scientific">Angiostrongylus cantonensis</name>
    <name type="common">Rat lungworm</name>
    <dbReference type="NCBI Taxonomy" id="6313"/>
    <lineage>
        <taxon>Eukaryota</taxon>
        <taxon>Metazoa</taxon>
        <taxon>Ecdysozoa</taxon>
        <taxon>Nematoda</taxon>
        <taxon>Chromadorea</taxon>
        <taxon>Rhabditida</taxon>
        <taxon>Rhabditina</taxon>
        <taxon>Rhabditomorpha</taxon>
        <taxon>Strongyloidea</taxon>
        <taxon>Metastrongylidae</taxon>
        <taxon>Angiostrongylus</taxon>
    </lineage>
</organism>
<feature type="chain" id="PRO_5005326518" evidence="2">
    <location>
        <begin position="20"/>
        <end position="152"/>
    </location>
</feature>
<accession>A0A0K0DAZ4</accession>
<keyword evidence="3" id="KW-1185">Reference proteome</keyword>
<proteinExistence type="predicted"/>
<name>A0A0K0DAZ4_ANGCA</name>
<feature type="region of interest" description="Disordered" evidence="1">
    <location>
        <begin position="30"/>
        <end position="60"/>
    </location>
</feature>
<protein>
    <submittedName>
        <fullName evidence="4">Lipoprotein</fullName>
    </submittedName>
</protein>
<sequence length="152" mass="16814">MFLIAMVTAQTLLIVGTSAISLTTCWKSNEVSKPQDPVESTSKPNEPEEKPPPPNIPEMAEDNANVRYVLQFNGDPTVGRMNNVDDEFWMIHSYWPYSASGGFMDFSFKSRLVSFAELSSDSRATLQRSIKLSAAVSITQITAAHQCLTAKH</sequence>
<dbReference type="Proteomes" id="UP000035642">
    <property type="component" value="Unassembled WGS sequence"/>
</dbReference>
<dbReference type="AlphaFoldDB" id="A0A0K0DAZ4"/>
<feature type="compositionally biased region" description="Polar residues" evidence="1">
    <location>
        <begin position="30"/>
        <end position="42"/>
    </location>
</feature>